<evidence type="ECO:0000256" key="6">
    <source>
        <dbReference type="ARBA" id="ARBA00019422"/>
    </source>
</evidence>
<dbReference type="Pfam" id="PF08746">
    <property type="entry name" value="zf-RING-like"/>
    <property type="match status" value="1"/>
</dbReference>
<evidence type="ECO:0000256" key="16">
    <source>
        <dbReference type="ARBA" id="ARBA00023204"/>
    </source>
</evidence>
<evidence type="ECO:0000256" key="8">
    <source>
        <dbReference type="ARBA" id="ARBA00022679"/>
    </source>
</evidence>
<dbReference type="InterPro" id="IPR013083">
    <property type="entry name" value="Znf_RING/FYVE/PHD"/>
</dbReference>
<dbReference type="PROSITE" id="PS50089">
    <property type="entry name" value="ZF_RING_2"/>
    <property type="match status" value="1"/>
</dbReference>
<evidence type="ECO:0000256" key="1">
    <source>
        <dbReference type="ARBA" id="ARBA00000900"/>
    </source>
</evidence>
<dbReference type="SUPFAM" id="SSF57850">
    <property type="entry name" value="RING/U-box"/>
    <property type="match status" value="1"/>
</dbReference>
<evidence type="ECO:0000256" key="5">
    <source>
        <dbReference type="ARBA" id="ARBA00012483"/>
    </source>
</evidence>
<evidence type="ECO:0000256" key="7">
    <source>
        <dbReference type="ARBA" id="ARBA00022454"/>
    </source>
</evidence>
<keyword evidence="11 18" id="KW-0863">Zinc-finger</keyword>
<keyword evidence="17 19" id="KW-0539">Nucleus</keyword>
<dbReference type="InterPro" id="IPR001841">
    <property type="entry name" value="Znf_RING"/>
</dbReference>
<comment type="subunit">
    <text evidence="19">Component of the Smc5-Smc6 complex.</text>
</comment>
<dbReference type="Gene3D" id="3.90.1150.220">
    <property type="match status" value="1"/>
</dbReference>
<evidence type="ECO:0000313" key="23">
    <source>
        <dbReference type="RefSeq" id="XP_017772583.1"/>
    </source>
</evidence>
<evidence type="ECO:0000256" key="9">
    <source>
        <dbReference type="ARBA" id="ARBA00022723"/>
    </source>
</evidence>
<keyword evidence="7" id="KW-0158">Chromosome</keyword>
<evidence type="ECO:0000256" key="12">
    <source>
        <dbReference type="ARBA" id="ARBA00022786"/>
    </source>
</evidence>
<name>A0ABM1MDD3_NICVS</name>
<dbReference type="Proteomes" id="UP000695000">
    <property type="component" value="Unplaced"/>
</dbReference>
<dbReference type="InterPro" id="IPR036388">
    <property type="entry name" value="WH-like_DNA-bd_sf"/>
</dbReference>
<gene>
    <name evidence="23" type="primary">LOC108559744</name>
</gene>
<protein>
    <recommendedName>
        <fullName evidence="6 19">Non-structural maintenance of chromosomes element 1 homolog</fullName>
        <ecNumber evidence="5 19">2.3.2.27</ecNumber>
    </recommendedName>
</protein>
<dbReference type="EC" id="2.3.2.27" evidence="5 19"/>
<reference evidence="23" key="1">
    <citation type="submission" date="2025-08" db="UniProtKB">
        <authorList>
            <consortium name="RefSeq"/>
        </authorList>
    </citation>
    <scope>IDENTIFICATION</scope>
    <source>
        <tissue evidence="23">Whole Larva</tissue>
    </source>
</reference>
<evidence type="ECO:0000259" key="20">
    <source>
        <dbReference type="PROSITE" id="PS50081"/>
    </source>
</evidence>
<evidence type="ECO:0000256" key="17">
    <source>
        <dbReference type="ARBA" id="ARBA00023242"/>
    </source>
</evidence>
<keyword evidence="8 19" id="KW-0808">Transferase</keyword>
<organism evidence="22 23">
    <name type="scientific">Nicrophorus vespilloides</name>
    <name type="common">Boreal carrion beetle</name>
    <dbReference type="NCBI Taxonomy" id="110193"/>
    <lineage>
        <taxon>Eukaryota</taxon>
        <taxon>Metazoa</taxon>
        <taxon>Ecdysozoa</taxon>
        <taxon>Arthropoda</taxon>
        <taxon>Hexapoda</taxon>
        <taxon>Insecta</taxon>
        <taxon>Pterygota</taxon>
        <taxon>Neoptera</taxon>
        <taxon>Endopterygota</taxon>
        <taxon>Coleoptera</taxon>
        <taxon>Polyphaga</taxon>
        <taxon>Staphyliniformia</taxon>
        <taxon>Silphidae</taxon>
        <taxon>Nicrophorinae</taxon>
        <taxon>Nicrophorus</taxon>
    </lineage>
</organism>
<dbReference type="RefSeq" id="XP_017772583.1">
    <property type="nucleotide sequence ID" value="XM_017917094.1"/>
</dbReference>
<keyword evidence="16 19" id="KW-0234">DNA repair</keyword>
<evidence type="ECO:0000256" key="14">
    <source>
        <dbReference type="ARBA" id="ARBA00022843"/>
    </source>
</evidence>
<evidence type="ECO:0000259" key="21">
    <source>
        <dbReference type="PROSITE" id="PS50089"/>
    </source>
</evidence>
<feature type="domain" description="RING-type" evidence="21">
    <location>
        <begin position="179"/>
        <end position="218"/>
    </location>
</feature>
<feature type="domain" description="Phorbol-ester/DAG-type" evidence="20">
    <location>
        <begin position="161"/>
        <end position="214"/>
    </location>
</feature>
<keyword evidence="22" id="KW-1185">Reference proteome</keyword>
<dbReference type="PANTHER" id="PTHR20973:SF0">
    <property type="entry name" value="NON-STRUCTURAL MAINTENANCE OF CHROMOSOMES ELEMENT 1 HOMOLOG"/>
    <property type="match status" value="1"/>
</dbReference>
<evidence type="ECO:0000256" key="18">
    <source>
        <dbReference type="PROSITE-ProRule" id="PRU00175"/>
    </source>
</evidence>
<keyword evidence="13 19" id="KW-0862">Zinc</keyword>
<evidence type="ECO:0000256" key="2">
    <source>
        <dbReference type="ARBA" id="ARBA00004123"/>
    </source>
</evidence>
<dbReference type="InterPro" id="IPR014857">
    <property type="entry name" value="Nse1_RING_C4HC3-type"/>
</dbReference>
<dbReference type="PROSITE" id="PS50081">
    <property type="entry name" value="ZF_DAG_PE_2"/>
    <property type="match status" value="1"/>
</dbReference>
<comment type="catalytic activity">
    <reaction evidence="1 19">
        <text>S-ubiquitinyl-[E2 ubiquitin-conjugating enzyme]-L-cysteine + [acceptor protein]-L-lysine = [E2 ubiquitin-conjugating enzyme]-L-cysteine + N(6)-ubiquitinyl-[acceptor protein]-L-lysine.</text>
        <dbReference type="EC" id="2.3.2.27"/>
    </reaction>
</comment>
<dbReference type="Gene3D" id="1.10.10.10">
    <property type="entry name" value="Winged helix-like DNA-binding domain superfamily/Winged helix DNA-binding domain"/>
    <property type="match status" value="1"/>
</dbReference>
<keyword evidence="15 19" id="KW-0233">DNA recombination</keyword>
<evidence type="ECO:0000256" key="3">
    <source>
        <dbReference type="ARBA" id="ARBA00004286"/>
    </source>
</evidence>
<evidence type="ECO:0000256" key="4">
    <source>
        <dbReference type="ARBA" id="ARBA00010258"/>
    </source>
</evidence>
<evidence type="ECO:0000313" key="22">
    <source>
        <dbReference type="Proteomes" id="UP000695000"/>
    </source>
</evidence>
<dbReference type="Gene3D" id="3.30.40.10">
    <property type="entry name" value="Zinc/RING finger domain, C3HC4 (zinc finger)"/>
    <property type="match status" value="1"/>
</dbReference>
<proteinExistence type="inferred from homology"/>
<evidence type="ECO:0000256" key="15">
    <source>
        <dbReference type="ARBA" id="ARBA00023172"/>
    </source>
</evidence>
<dbReference type="Pfam" id="PF07574">
    <property type="entry name" value="SMC_Nse1"/>
    <property type="match status" value="1"/>
</dbReference>
<sequence>MYNDTHRSFLQYMIGKGCVSLDKSINIYNDLCNESYSSHVKLEAFIKEINKCIGEQSLKINVLTCEVTGEQFVVLVQMLVDGSSKLNSSYTTIESEYFHNLVNELVVTDEKKLKHIFCLNLASSLSGTFSREAAQNVLQRCFSNGYLRLKDGEVYLGPRCISEFTPYFYKDYEEYIVKCNLCSELVFTGVACANCDHLMHRSCMEKFQKKRSKCPNCKNPWIEKEVDDERRVEEESSSDNDE</sequence>
<evidence type="ECO:0000256" key="10">
    <source>
        <dbReference type="ARBA" id="ARBA00022763"/>
    </source>
</evidence>
<dbReference type="GeneID" id="108559744"/>
<keyword evidence="10 19" id="KW-0227">DNA damage</keyword>
<accession>A0ABM1MDD3</accession>
<keyword evidence="12 19" id="KW-0833">Ubl conjugation pathway</keyword>
<evidence type="ECO:0000256" key="19">
    <source>
        <dbReference type="RuleBase" id="RU368018"/>
    </source>
</evidence>
<evidence type="ECO:0000256" key="13">
    <source>
        <dbReference type="ARBA" id="ARBA00022833"/>
    </source>
</evidence>
<dbReference type="InterPro" id="IPR002219">
    <property type="entry name" value="PKC_DAG/PE"/>
</dbReference>
<dbReference type="PANTHER" id="PTHR20973">
    <property type="entry name" value="NON-SMC ELEMENT 1-RELATED"/>
    <property type="match status" value="1"/>
</dbReference>
<comment type="subcellular location">
    <subcellularLocation>
        <location evidence="3">Chromosome</location>
    </subcellularLocation>
    <subcellularLocation>
        <location evidence="2 19">Nucleus</location>
    </subcellularLocation>
</comment>
<dbReference type="InterPro" id="IPR011513">
    <property type="entry name" value="Nse1"/>
</dbReference>
<evidence type="ECO:0000256" key="11">
    <source>
        <dbReference type="ARBA" id="ARBA00022771"/>
    </source>
</evidence>
<keyword evidence="14" id="KW-0832">Ubl conjugation</keyword>
<comment type="similarity">
    <text evidence="4 19">Belongs to the NSE1 family.</text>
</comment>
<keyword evidence="9 19" id="KW-0479">Metal-binding</keyword>